<evidence type="ECO:0000256" key="1">
    <source>
        <dbReference type="SAM" id="SignalP"/>
    </source>
</evidence>
<dbReference type="RefSeq" id="WP_260234278.1">
    <property type="nucleotide sequence ID" value="NZ_JAUCQJ010000004.1"/>
</dbReference>
<dbReference type="PANTHER" id="PTHR46546">
    <property type="entry name" value="SHEWANELLA-LIKE PROTEIN PHOSPHATASE 1"/>
    <property type="match status" value="1"/>
</dbReference>
<organism evidence="3 4">
    <name type="scientific">Elizabethkingia miricola</name>
    <name type="common">Chryseobacterium miricola</name>
    <dbReference type="NCBI Taxonomy" id="172045"/>
    <lineage>
        <taxon>Bacteria</taxon>
        <taxon>Pseudomonadati</taxon>
        <taxon>Bacteroidota</taxon>
        <taxon>Flavobacteriia</taxon>
        <taxon>Flavobacteriales</taxon>
        <taxon>Weeksellaceae</taxon>
        <taxon>Elizabethkingia</taxon>
    </lineage>
</organism>
<evidence type="ECO:0000313" key="3">
    <source>
        <dbReference type="EMBL" id="MDQ8749653.1"/>
    </source>
</evidence>
<gene>
    <name evidence="3" type="ORF">QT385_13450</name>
</gene>
<protein>
    <submittedName>
        <fullName evidence="3">Metallophosphoesterase</fullName>
    </submittedName>
</protein>
<feature type="chain" id="PRO_5044878997" evidence="1">
    <location>
        <begin position="24"/>
        <end position="367"/>
    </location>
</feature>
<feature type="domain" description="Calcineurin-like phosphoesterase" evidence="2">
    <location>
        <begin position="101"/>
        <end position="320"/>
    </location>
</feature>
<dbReference type="PANTHER" id="PTHR46546:SF4">
    <property type="entry name" value="SHEWANELLA-LIKE PROTEIN PHOSPHATASE 1"/>
    <property type="match status" value="1"/>
</dbReference>
<dbReference type="Gene3D" id="3.60.21.10">
    <property type="match status" value="1"/>
</dbReference>
<keyword evidence="1" id="KW-0732">Signal</keyword>
<dbReference type="InterPro" id="IPR029052">
    <property type="entry name" value="Metallo-depent_PP-like"/>
</dbReference>
<evidence type="ECO:0000259" key="2">
    <source>
        <dbReference type="Pfam" id="PF00149"/>
    </source>
</evidence>
<dbReference type="SUPFAM" id="SSF56300">
    <property type="entry name" value="Metallo-dependent phosphatases"/>
    <property type="match status" value="1"/>
</dbReference>
<feature type="signal peptide" evidence="1">
    <location>
        <begin position="1"/>
        <end position="23"/>
    </location>
</feature>
<dbReference type="AlphaFoldDB" id="A0ABD5B9B9"/>
<dbReference type="GO" id="GO:0016787">
    <property type="term" value="F:hydrolase activity"/>
    <property type="evidence" value="ECO:0007669"/>
    <property type="project" value="UniProtKB-ARBA"/>
</dbReference>
<reference evidence="3 4" key="1">
    <citation type="submission" date="2023-06" db="EMBL/GenBank/DDBJ databases">
        <title>Nosocomial Elizabethkingia miricola genome.</title>
        <authorList>
            <person name="Morgado S."/>
            <person name="Fonseca E."/>
            <person name="Freitas F."/>
            <person name="Vicente A.C."/>
        </authorList>
    </citation>
    <scope>NUCLEOTIDE SEQUENCE [LARGE SCALE GENOMIC DNA]</scope>
    <source>
        <strain evidence="3 4">EM15</strain>
    </source>
</reference>
<comment type="caution">
    <text evidence="3">The sequence shown here is derived from an EMBL/GenBank/DDBJ whole genome shotgun (WGS) entry which is preliminary data.</text>
</comment>
<dbReference type="Proteomes" id="UP001239265">
    <property type="component" value="Unassembled WGS sequence"/>
</dbReference>
<evidence type="ECO:0000313" key="4">
    <source>
        <dbReference type="Proteomes" id="UP001239265"/>
    </source>
</evidence>
<proteinExistence type="predicted"/>
<dbReference type="EMBL" id="JAUCQJ010000004">
    <property type="protein sequence ID" value="MDQ8749653.1"/>
    <property type="molecule type" value="Genomic_DNA"/>
</dbReference>
<dbReference type="Pfam" id="PF00149">
    <property type="entry name" value="Metallophos"/>
    <property type="match status" value="1"/>
</dbReference>
<sequence>MIFSPVKSALLLLFSLSICTVQGQEKRPVNSSDGPYVSYKGDSILVQQIEAGSQRKEHYLQKNKKAIKLRISFSDAPEKNFEVKLKQNISNEPSVTAQPKKMLVLSDIEGEFDALRDLLLANKVINKKYEWIFGDGHLVICGDLFDRGTEVPATMWLLYKLEEEAKLKGGYVHTILGNHDIMNLAGNFKYVDQKYFLNAEKLNLSYADLYSEKTELGRWLRSKNLIEKIGDNLCMHGGISPDVNNLGLTIEKLNEIARPYIGWKNLKNTVTDSTILKIFNSTDGIFWYRGYFKEPVVDEKVVDQTLSLFQVKRIIVGHTIVKTNVGFYYNKKVLGVDVNQHKGDHQAALFENNKWYKVGITGDKIPL</sequence>
<name>A0ABD5B9B9_ELIMR</name>
<dbReference type="InterPro" id="IPR004843">
    <property type="entry name" value="Calcineurin-like_PHP"/>
</dbReference>
<accession>A0ABD5B9B9</accession>